<proteinExistence type="predicted"/>
<dbReference type="Proteomes" id="UP001295794">
    <property type="component" value="Unassembled WGS sequence"/>
</dbReference>
<protein>
    <submittedName>
        <fullName evidence="1">Uncharacterized protein</fullName>
    </submittedName>
</protein>
<dbReference type="EMBL" id="CAVNYO010000411">
    <property type="protein sequence ID" value="CAK5276598.1"/>
    <property type="molecule type" value="Genomic_DNA"/>
</dbReference>
<reference evidence="1" key="1">
    <citation type="submission" date="2023-11" db="EMBL/GenBank/DDBJ databases">
        <authorList>
            <person name="De Vega J J."/>
            <person name="De Vega J J."/>
        </authorList>
    </citation>
    <scope>NUCLEOTIDE SEQUENCE</scope>
</reference>
<sequence length="311" mass="34635">MHRKGTAAFSRDGADGSHMAYRICKLRHLQDAAASYIPRAVASESSMCMACLTSACRSALQSRVQRERIEVLHQGQGYRIRLGPKAARQGECQLRALSIMNLAGLTAADHGIMFAEPRPRLRQSLLTAADLALIFADKREIHVLPTLQRQEPTQLIHATELVRRRLVDSDCLQVDGDQCVPENRMLGTHRRFEAGKEVELALRMGDAGSRPDPVLERPAERGCRPDLRGHIECTNHQTIVLRNSQENQTVSKNGVAGTAQQRKSANCVRWCALHLNTPVGQRRQDVDSGARDFSLGEMSWSIHFECGPRTM</sequence>
<name>A0AAD2HIK8_9AGAR</name>
<evidence type="ECO:0000313" key="1">
    <source>
        <dbReference type="EMBL" id="CAK5276598.1"/>
    </source>
</evidence>
<comment type="caution">
    <text evidence="1">The sequence shown here is derived from an EMBL/GenBank/DDBJ whole genome shotgun (WGS) entry which is preliminary data.</text>
</comment>
<evidence type="ECO:0000313" key="2">
    <source>
        <dbReference type="Proteomes" id="UP001295794"/>
    </source>
</evidence>
<gene>
    <name evidence="1" type="ORF">MYCIT1_LOCUS25002</name>
</gene>
<accession>A0AAD2HIK8</accession>
<dbReference type="AlphaFoldDB" id="A0AAD2HIK8"/>
<keyword evidence="2" id="KW-1185">Reference proteome</keyword>
<organism evidence="1 2">
    <name type="scientific">Mycena citricolor</name>
    <dbReference type="NCBI Taxonomy" id="2018698"/>
    <lineage>
        <taxon>Eukaryota</taxon>
        <taxon>Fungi</taxon>
        <taxon>Dikarya</taxon>
        <taxon>Basidiomycota</taxon>
        <taxon>Agaricomycotina</taxon>
        <taxon>Agaricomycetes</taxon>
        <taxon>Agaricomycetidae</taxon>
        <taxon>Agaricales</taxon>
        <taxon>Marasmiineae</taxon>
        <taxon>Mycenaceae</taxon>
        <taxon>Mycena</taxon>
    </lineage>
</organism>